<dbReference type="SUPFAM" id="SSF56112">
    <property type="entry name" value="Protein kinase-like (PK-like)"/>
    <property type="match status" value="1"/>
</dbReference>
<dbReference type="PANTHER" id="PTHR43289:SF6">
    <property type="entry name" value="SERINE_THREONINE-PROTEIN KINASE NEKL-3"/>
    <property type="match status" value="1"/>
</dbReference>
<reference evidence="9 10" key="1">
    <citation type="submission" date="2021-05" db="EMBL/GenBank/DDBJ databases">
        <title>Mycobacterium acidophilum sp. nov., an extremely acid-tolerant member of the genus Mycobacterium.</title>
        <authorList>
            <person name="Xia J."/>
        </authorList>
    </citation>
    <scope>NUCLEOTIDE SEQUENCE [LARGE SCALE GENOMIC DNA]</scope>
    <source>
        <strain evidence="9 10">M1</strain>
    </source>
</reference>
<evidence type="ECO:0000256" key="3">
    <source>
        <dbReference type="ARBA" id="ARBA00022679"/>
    </source>
</evidence>
<organism evidence="9 10">
    <name type="scientific">Mycolicibacter acidiphilus</name>
    <dbReference type="NCBI Taxonomy" id="2835306"/>
    <lineage>
        <taxon>Bacteria</taxon>
        <taxon>Bacillati</taxon>
        <taxon>Actinomycetota</taxon>
        <taxon>Actinomycetes</taxon>
        <taxon>Mycobacteriales</taxon>
        <taxon>Mycobacteriaceae</taxon>
        <taxon>Mycolicibacter</taxon>
    </lineage>
</organism>
<feature type="region of interest" description="Disordered" evidence="7">
    <location>
        <begin position="281"/>
        <end position="310"/>
    </location>
</feature>
<protein>
    <recommendedName>
        <fullName evidence="1">non-specific serine/threonine protein kinase</fullName>
        <ecNumber evidence="1">2.7.11.1</ecNumber>
    </recommendedName>
</protein>
<evidence type="ECO:0000313" key="9">
    <source>
        <dbReference type="EMBL" id="MBS9532438.1"/>
    </source>
</evidence>
<evidence type="ECO:0000256" key="7">
    <source>
        <dbReference type="SAM" id="MobiDB-lite"/>
    </source>
</evidence>
<dbReference type="PROSITE" id="PS00108">
    <property type="entry name" value="PROTEIN_KINASE_ST"/>
    <property type="match status" value="1"/>
</dbReference>
<keyword evidence="6" id="KW-0067">ATP-binding</keyword>
<keyword evidence="2 9" id="KW-0723">Serine/threonine-protein kinase</keyword>
<dbReference type="EC" id="2.7.11.1" evidence="1"/>
<dbReference type="InterPro" id="IPR008271">
    <property type="entry name" value="Ser/Thr_kinase_AS"/>
</dbReference>
<evidence type="ECO:0000256" key="2">
    <source>
        <dbReference type="ARBA" id="ARBA00022527"/>
    </source>
</evidence>
<evidence type="ECO:0000256" key="6">
    <source>
        <dbReference type="ARBA" id="ARBA00022840"/>
    </source>
</evidence>
<dbReference type="Pfam" id="PF00069">
    <property type="entry name" value="Pkinase"/>
    <property type="match status" value="1"/>
</dbReference>
<dbReference type="InterPro" id="IPR011009">
    <property type="entry name" value="Kinase-like_dom_sf"/>
</dbReference>
<evidence type="ECO:0000256" key="5">
    <source>
        <dbReference type="ARBA" id="ARBA00022777"/>
    </source>
</evidence>
<name>A0ABS5RDS4_9MYCO</name>
<feature type="domain" description="Protein kinase" evidence="8">
    <location>
        <begin position="12"/>
        <end position="275"/>
    </location>
</feature>
<dbReference type="RefSeq" id="WP_214091321.1">
    <property type="nucleotide sequence ID" value="NZ_JAHCLR010000003.1"/>
</dbReference>
<dbReference type="Gene3D" id="1.10.510.10">
    <property type="entry name" value="Transferase(Phosphotransferase) domain 1"/>
    <property type="match status" value="1"/>
</dbReference>
<sequence length="525" mass="55581">MTLAADSVFAEYRIIKLLGAGAMGKVYLAQHPRLPRRDAVKVLRGSLSADEQYRERFQREARAAATLFHPNIVGVHDCGEYRRRLWLAMDYVDGQDLGRLLRKRFPAGMPVEAVLPIVSAVADALDYAHRQGIIHRDVKPGNILVTKSPDSEQRALLADFGIARQISDPSGLTATNLTIGTIAYAAPEQLTGSDGLSRADQYALAATTFDLLTGAPPFDDDNAVTVISRHLSEPPPRLSERRPELAHLDEVLATALAKNPSDRYSGCTEFAAALNACADGAGRSSSRRSTVTARVAAPPASAARHRVPAPAHRRATLRLVTGAVATTSALLGGAVLAQDRTDTPAVAKDAGPQEVSQSVAPTPPTSEPPAFTGVYRVDANRVGQLYNGVPNPQPPNVSTWWAVRSSCAGAACTAAGVMVDDTTHLTAMTDAAGAGRLSLDWVDRSWRSRPQTSPMPCVGSDGTHGVQTATQVLTLEPTISGVLHGAMVVTVETNECGQRGARIQVPVVATRAGDVAASVDIPRVS</sequence>
<keyword evidence="4" id="KW-0547">Nucleotide-binding</keyword>
<evidence type="ECO:0000256" key="4">
    <source>
        <dbReference type="ARBA" id="ARBA00022741"/>
    </source>
</evidence>
<accession>A0ABS5RDS4</accession>
<feature type="compositionally biased region" description="Low complexity" evidence="7">
    <location>
        <begin position="281"/>
        <end position="302"/>
    </location>
</feature>
<keyword evidence="5 9" id="KW-0418">Kinase</keyword>
<dbReference type="SMART" id="SM00220">
    <property type="entry name" value="S_TKc"/>
    <property type="match status" value="1"/>
</dbReference>
<comment type="caution">
    <text evidence="9">The sequence shown here is derived from an EMBL/GenBank/DDBJ whole genome shotgun (WGS) entry which is preliminary data.</text>
</comment>
<dbReference type="GO" id="GO:0004674">
    <property type="term" value="F:protein serine/threonine kinase activity"/>
    <property type="evidence" value="ECO:0007669"/>
    <property type="project" value="UniProtKB-KW"/>
</dbReference>
<dbReference type="CDD" id="cd14014">
    <property type="entry name" value="STKc_PknB_like"/>
    <property type="match status" value="1"/>
</dbReference>
<keyword evidence="10" id="KW-1185">Reference proteome</keyword>
<evidence type="ECO:0000313" key="10">
    <source>
        <dbReference type="Proteomes" id="UP001519535"/>
    </source>
</evidence>
<proteinExistence type="predicted"/>
<evidence type="ECO:0000256" key="1">
    <source>
        <dbReference type="ARBA" id="ARBA00012513"/>
    </source>
</evidence>
<dbReference type="Gene3D" id="3.30.200.20">
    <property type="entry name" value="Phosphorylase Kinase, domain 1"/>
    <property type="match status" value="1"/>
</dbReference>
<feature type="region of interest" description="Disordered" evidence="7">
    <location>
        <begin position="343"/>
        <end position="370"/>
    </location>
</feature>
<dbReference type="EMBL" id="JAHCLR010000003">
    <property type="protein sequence ID" value="MBS9532438.1"/>
    <property type="molecule type" value="Genomic_DNA"/>
</dbReference>
<keyword evidence="3" id="KW-0808">Transferase</keyword>
<dbReference type="PANTHER" id="PTHR43289">
    <property type="entry name" value="MITOGEN-ACTIVATED PROTEIN KINASE KINASE KINASE 20-RELATED"/>
    <property type="match status" value="1"/>
</dbReference>
<evidence type="ECO:0000259" key="8">
    <source>
        <dbReference type="PROSITE" id="PS50011"/>
    </source>
</evidence>
<dbReference type="InterPro" id="IPR000719">
    <property type="entry name" value="Prot_kinase_dom"/>
</dbReference>
<gene>
    <name evidence="9" type="ORF">KIH27_02425</name>
</gene>
<dbReference type="Proteomes" id="UP001519535">
    <property type="component" value="Unassembled WGS sequence"/>
</dbReference>
<dbReference type="PROSITE" id="PS50011">
    <property type="entry name" value="PROTEIN_KINASE_DOM"/>
    <property type="match status" value="1"/>
</dbReference>